<dbReference type="Proteomes" id="UP001348817">
    <property type="component" value="Chromosome"/>
</dbReference>
<dbReference type="EMBL" id="AP025314">
    <property type="protein sequence ID" value="BDD11344.1"/>
    <property type="molecule type" value="Genomic_DNA"/>
</dbReference>
<dbReference type="SUPFAM" id="SSF48179">
    <property type="entry name" value="6-phosphogluconate dehydrogenase C-terminal domain-like"/>
    <property type="match status" value="1"/>
</dbReference>
<organism evidence="2 3">
    <name type="scientific">Fulvitalea axinellae</name>
    <dbReference type="NCBI Taxonomy" id="1182444"/>
    <lineage>
        <taxon>Bacteria</taxon>
        <taxon>Pseudomonadati</taxon>
        <taxon>Bacteroidota</taxon>
        <taxon>Cytophagia</taxon>
        <taxon>Cytophagales</taxon>
        <taxon>Persicobacteraceae</taxon>
        <taxon>Fulvitalea</taxon>
    </lineage>
</organism>
<dbReference type="InterPro" id="IPR013328">
    <property type="entry name" value="6PGD_dom2"/>
</dbReference>
<gene>
    <name evidence="2" type="ORF">FUAX_37760</name>
</gene>
<dbReference type="KEGG" id="fax:FUAX_37760"/>
<dbReference type="InterPro" id="IPR006108">
    <property type="entry name" value="3HC_DH_C"/>
</dbReference>
<accession>A0AAU9D9T3</accession>
<dbReference type="RefSeq" id="WP_338392843.1">
    <property type="nucleotide sequence ID" value="NZ_AP025314.1"/>
</dbReference>
<dbReference type="InterPro" id="IPR008927">
    <property type="entry name" value="6-PGluconate_DH-like_C_sf"/>
</dbReference>
<evidence type="ECO:0000313" key="3">
    <source>
        <dbReference type="Proteomes" id="UP001348817"/>
    </source>
</evidence>
<name>A0AAU9D9T3_9BACT</name>
<evidence type="ECO:0000259" key="1">
    <source>
        <dbReference type="Pfam" id="PF00725"/>
    </source>
</evidence>
<evidence type="ECO:0000313" key="2">
    <source>
        <dbReference type="EMBL" id="BDD11344.1"/>
    </source>
</evidence>
<protein>
    <recommendedName>
        <fullName evidence="1">3-hydroxyacyl-CoA dehydrogenase C-terminal domain-containing protein</fullName>
    </recommendedName>
</protein>
<dbReference type="AlphaFoldDB" id="A0AAU9D9T3"/>
<feature type="domain" description="3-hydroxyacyl-CoA dehydrogenase C-terminal" evidence="1">
    <location>
        <begin position="137"/>
        <end position="215"/>
    </location>
</feature>
<sequence>MKVLVIGTEPSLEEFKAKFTAEHEYDFRTDYDFGPEDLENTDVVFDYLIDENPEALELYLPYAQLTAFLSVPKTSLAELTHVFGRGECTFVGFNGLASFTHRRKLEVSLLFEDTEPRLAEICKALGTEYLLVQDRVGMVIPRLMVAIVNEAYYTLQDGTATREDIDTAMRLRNRNTNGPFEWCKRVGIDNIYEILEALYEDTKDERYKISPLLKREYLLR</sequence>
<proteinExistence type="predicted"/>
<dbReference type="GO" id="GO:0006631">
    <property type="term" value="P:fatty acid metabolic process"/>
    <property type="evidence" value="ECO:0007669"/>
    <property type="project" value="InterPro"/>
</dbReference>
<dbReference type="Gene3D" id="1.10.1040.10">
    <property type="entry name" value="N-(1-d-carboxylethyl)-l-norvaline Dehydrogenase, domain 2"/>
    <property type="match status" value="1"/>
</dbReference>
<dbReference type="Pfam" id="PF00725">
    <property type="entry name" value="3HCDH"/>
    <property type="match status" value="1"/>
</dbReference>
<dbReference type="GO" id="GO:0016616">
    <property type="term" value="F:oxidoreductase activity, acting on the CH-OH group of donors, NAD or NADP as acceptor"/>
    <property type="evidence" value="ECO:0007669"/>
    <property type="project" value="InterPro"/>
</dbReference>
<dbReference type="PANTHER" id="PTHR48075:SF5">
    <property type="entry name" value="3-HYDROXYBUTYRYL-COA DEHYDROGENASE"/>
    <property type="match status" value="1"/>
</dbReference>
<reference evidence="2 3" key="1">
    <citation type="submission" date="2021-12" db="EMBL/GenBank/DDBJ databases">
        <title>Genome sequencing of bacteria with rrn-lacking chromosome and rrn-plasmid.</title>
        <authorList>
            <person name="Anda M."/>
            <person name="Iwasaki W."/>
        </authorList>
    </citation>
    <scope>NUCLEOTIDE SEQUENCE [LARGE SCALE GENOMIC DNA]</scope>
    <source>
        <strain evidence="2 3">DSM 100852</strain>
    </source>
</reference>
<keyword evidence="3" id="KW-1185">Reference proteome</keyword>
<dbReference type="PANTHER" id="PTHR48075">
    <property type="entry name" value="3-HYDROXYACYL-COA DEHYDROGENASE FAMILY PROTEIN"/>
    <property type="match status" value="1"/>
</dbReference>